<evidence type="ECO:0000313" key="10">
    <source>
        <dbReference type="EMBL" id="AXC14940.1"/>
    </source>
</evidence>
<evidence type="ECO:0000313" key="11">
    <source>
        <dbReference type="Proteomes" id="UP000253606"/>
    </source>
</evidence>
<dbReference type="SUPFAM" id="SSF51905">
    <property type="entry name" value="FAD/NAD(P)-binding domain"/>
    <property type="match status" value="1"/>
</dbReference>
<keyword evidence="4" id="KW-0560">Oxidoreductase</keyword>
<dbReference type="FunFam" id="3.30.390.30:FF:000001">
    <property type="entry name" value="Dihydrolipoyl dehydrogenase"/>
    <property type="match status" value="1"/>
</dbReference>
<sequence length="463" mass="49436">MPEIEQFDAIVIGSGQAGNPLAKALAKAGKRTAVIESKHVGGTCVNEGCTPTKTMVASGRVAYLARRGADYGVATGPITINMEKIRERKRAVVKSFREGSERAIKATDCDALIMGEASFAGPKLVRVQAKDGAERLIAAELIFINTGLRSSVPELEGIADVPYLDNASVMELGEVPEHLVVLGGGYIGLEFGQLFRRLGSRVTIVQSGTKLLGREDDDVAEEVRKILVQDGVGVLLNTKAYSVWKDDGGIAVAVSGSEGERTINGSHLLLAVGRVPNTDKLNPAAAGIELDERGYIRVDEFLETNVSGVYALGDVKGGPAFTHISYDDYRVAAANVLEGKRISIAGRMVPSTLFIDPELGRIGLTEAEARSQGLKVRIAKMPASSVARALETDESRGFLKIIVDAETDQILGAAILAVEGGEMASMIQIAMMGKLPFTALRDGIWSHPTWSEALNTVFFNFQH</sequence>
<evidence type="ECO:0000256" key="7">
    <source>
        <dbReference type="PIRSR" id="PIRSR000350-4"/>
    </source>
</evidence>
<name>A0A2Z5G7I8_9BACT</name>
<evidence type="ECO:0000256" key="2">
    <source>
        <dbReference type="ARBA" id="ARBA00022630"/>
    </source>
</evidence>
<dbReference type="PRINTS" id="PR00368">
    <property type="entry name" value="FADPNR"/>
</dbReference>
<keyword evidence="2" id="KW-0285">Flavoprotein</keyword>
<feature type="domain" description="FAD/NAD(P)-binding" evidence="9">
    <location>
        <begin position="8"/>
        <end position="325"/>
    </location>
</feature>
<dbReference type="Proteomes" id="UP000253606">
    <property type="component" value="Chromosome"/>
</dbReference>
<dbReference type="KEGG" id="abas:ACPOL_5694"/>
<protein>
    <submittedName>
        <fullName evidence="10">PF00070 family, FAD-dependent NAD(P)-disulfide oxidoreductase</fullName>
    </submittedName>
</protein>
<feature type="binding site" evidence="6">
    <location>
        <position position="273"/>
    </location>
    <ligand>
        <name>NAD(+)</name>
        <dbReference type="ChEBI" id="CHEBI:57540"/>
    </ligand>
</feature>
<dbReference type="Pfam" id="PF07992">
    <property type="entry name" value="Pyr_redox_2"/>
    <property type="match status" value="1"/>
</dbReference>
<dbReference type="Gene3D" id="3.50.50.60">
    <property type="entry name" value="FAD/NAD(P)-binding domain"/>
    <property type="match status" value="2"/>
</dbReference>
<comment type="cofactor">
    <cofactor evidence="6">
        <name>FAD</name>
        <dbReference type="ChEBI" id="CHEBI:57692"/>
    </cofactor>
    <text evidence="6">Binds 1 FAD per subunit.</text>
</comment>
<evidence type="ECO:0000256" key="4">
    <source>
        <dbReference type="ARBA" id="ARBA00023002"/>
    </source>
</evidence>
<dbReference type="GO" id="GO:0050660">
    <property type="term" value="F:flavin adenine dinucleotide binding"/>
    <property type="evidence" value="ECO:0007669"/>
    <property type="project" value="TreeGrafter"/>
</dbReference>
<comment type="similarity">
    <text evidence="1">Belongs to the class-I pyridine nucleotide-disulfide oxidoreductase family.</text>
</comment>
<evidence type="ECO:0000256" key="1">
    <source>
        <dbReference type="ARBA" id="ARBA00007532"/>
    </source>
</evidence>
<dbReference type="PANTHER" id="PTHR43014:SF2">
    <property type="entry name" value="MERCURIC REDUCTASE"/>
    <property type="match status" value="1"/>
</dbReference>
<dbReference type="Gene3D" id="3.30.390.30">
    <property type="match status" value="1"/>
</dbReference>
<feature type="domain" description="Pyridine nucleotide-disulphide oxidoreductase dimerisation" evidence="8">
    <location>
        <begin position="349"/>
        <end position="456"/>
    </location>
</feature>
<dbReference type="PIRSF" id="PIRSF000350">
    <property type="entry name" value="Mercury_reductase_MerA"/>
    <property type="match status" value="1"/>
</dbReference>
<dbReference type="SUPFAM" id="SSF55424">
    <property type="entry name" value="FAD/NAD-linked reductases, dimerisation (C-terminal) domain"/>
    <property type="match status" value="1"/>
</dbReference>
<evidence type="ECO:0000256" key="5">
    <source>
        <dbReference type="PIRSR" id="PIRSR000350-2"/>
    </source>
</evidence>
<organism evidence="10 11">
    <name type="scientific">Acidisarcina polymorpha</name>
    <dbReference type="NCBI Taxonomy" id="2211140"/>
    <lineage>
        <taxon>Bacteria</taxon>
        <taxon>Pseudomonadati</taxon>
        <taxon>Acidobacteriota</taxon>
        <taxon>Terriglobia</taxon>
        <taxon>Terriglobales</taxon>
        <taxon>Acidobacteriaceae</taxon>
        <taxon>Acidisarcina</taxon>
    </lineage>
</organism>
<evidence type="ECO:0000256" key="6">
    <source>
        <dbReference type="PIRSR" id="PIRSR000350-3"/>
    </source>
</evidence>
<feature type="binding site" evidence="6">
    <location>
        <position position="314"/>
    </location>
    <ligand>
        <name>FAD</name>
        <dbReference type="ChEBI" id="CHEBI:57692"/>
    </ligand>
</feature>
<feature type="disulfide bond" description="Redox-active" evidence="7">
    <location>
        <begin position="44"/>
        <end position="49"/>
    </location>
</feature>
<keyword evidence="6" id="KW-0520">NAD</keyword>
<dbReference type="Pfam" id="PF02852">
    <property type="entry name" value="Pyr_redox_dim"/>
    <property type="match status" value="1"/>
</dbReference>
<feature type="binding site" evidence="6">
    <location>
        <begin position="183"/>
        <end position="190"/>
    </location>
    <ligand>
        <name>NAD(+)</name>
        <dbReference type="ChEBI" id="CHEBI:57540"/>
    </ligand>
</feature>
<proteinExistence type="inferred from homology"/>
<dbReference type="GO" id="GO:0003955">
    <property type="term" value="F:NAD(P)H dehydrogenase (quinone) activity"/>
    <property type="evidence" value="ECO:0007669"/>
    <property type="project" value="TreeGrafter"/>
</dbReference>
<dbReference type="InterPro" id="IPR023753">
    <property type="entry name" value="FAD/NAD-binding_dom"/>
</dbReference>
<keyword evidence="11" id="KW-1185">Reference proteome</keyword>
<keyword evidence="6" id="KW-0547">Nucleotide-binding</keyword>
<dbReference type="PANTHER" id="PTHR43014">
    <property type="entry name" value="MERCURIC REDUCTASE"/>
    <property type="match status" value="1"/>
</dbReference>
<reference evidence="10 11" key="1">
    <citation type="journal article" date="2018" name="Front. Microbiol.">
        <title>Hydrolytic Capabilities as a Key to Environmental Success: Chitinolytic and Cellulolytic Acidobacteria From Acidic Sub-arctic Soils and Boreal Peatlands.</title>
        <authorList>
            <person name="Belova S.E."/>
            <person name="Ravin N.V."/>
            <person name="Pankratov T.A."/>
            <person name="Rakitin A.L."/>
            <person name="Ivanova A.A."/>
            <person name="Beletsky A.V."/>
            <person name="Mardanov A.V."/>
            <person name="Sinninghe Damste J.S."/>
            <person name="Dedysh S.N."/>
        </authorList>
    </citation>
    <scope>NUCLEOTIDE SEQUENCE [LARGE SCALE GENOMIC DNA]</scope>
    <source>
        <strain evidence="10 11">SBC82</strain>
    </source>
</reference>
<dbReference type="InterPro" id="IPR016156">
    <property type="entry name" value="FAD/NAD-linked_Rdtase_dimer_sf"/>
</dbReference>
<feature type="binding site" evidence="6">
    <location>
        <position position="53"/>
    </location>
    <ligand>
        <name>FAD</name>
        <dbReference type="ChEBI" id="CHEBI:57692"/>
    </ligand>
</feature>
<keyword evidence="3 6" id="KW-0274">FAD</keyword>
<feature type="active site" description="Proton acceptor" evidence="5">
    <location>
        <position position="447"/>
    </location>
</feature>
<dbReference type="InterPro" id="IPR036188">
    <property type="entry name" value="FAD/NAD-bd_sf"/>
</dbReference>
<dbReference type="PRINTS" id="PR00411">
    <property type="entry name" value="PNDRDTASEI"/>
</dbReference>
<gene>
    <name evidence="10" type="ORF">ACPOL_5694</name>
</gene>
<dbReference type="AlphaFoldDB" id="A0A2Z5G7I8"/>
<dbReference type="EMBL" id="CP030840">
    <property type="protein sequence ID" value="AXC14940.1"/>
    <property type="molecule type" value="Genomic_DNA"/>
</dbReference>
<evidence type="ECO:0000256" key="3">
    <source>
        <dbReference type="ARBA" id="ARBA00022827"/>
    </source>
</evidence>
<dbReference type="RefSeq" id="WP_114209609.1">
    <property type="nucleotide sequence ID" value="NZ_CP030840.1"/>
</dbReference>
<evidence type="ECO:0000259" key="9">
    <source>
        <dbReference type="Pfam" id="PF07992"/>
    </source>
</evidence>
<dbReference type="OrthoDB" id="9807946at2"/>
<accession>A0A2Z5G7I8</accession>
<dbReference type="InterPro" id="IPR001100">
    <property type="entry name" value="Pyr_nuc-diS_OxRdtase"/>
</dbReference>
<evidence type="ECO:0000259" key="8">
    <source>
        <dbReference type="Pfam" id="PF02852"/>
    </source>
</evidence>
<dbReference type="InterPro" id="IPR004099">
    <property type="entry name" value="Pyr_nucl-diS_OxRdtase_dimer"/>
</dbReference>